<evidence type="ECO:0000313" key="4">
    <source>
        <dbReference type="EMBL" id="EFJ01663.1"/>
    </source>
</evidence>
<keyword evidence="1" id="KW-0732">Signal</keyword>
<feature type="compositionally biased region" description="Low complexity" evidence="2">
    <location>
        <begin position="333"/>
        <end position="345"/>
    </location>
</feature>
<feature type="compositionally biased region" description="Low complexity" evidence="2">
    <location>
        <begin position="148"/>
        <end position="165"/>
    </location>
</feature>
<gene>
    <name evidence="4" type="ORF">SCHCODRAFT_83799</name>
</gene>
<organism evidence="5">
    <name type="scientific">Schizophyllum commune (strain H4-8 / FGSC 9210)</name>
    <name type="common">Split gill fungus</name>
    <dbReference type="NCBI Taxonomy" id="578458"/>
    <lineage>
        <taxon>Eukaryota</taxon>
        <taxon>Fungi</taxon>
        <taxon>Dikarya</taxon>
        <taxon>Basidiomycota</taxon>
        <taxon>Agaricomycotina</taxon>
        <taxon>Agaricomycetes</taxon>
        <taxon>Agaricomycetidae</taxon>
        <taxon>Agaricales</taxon>
        <taxon>Schizophyllaceae</taxon>
        <taxon>Schizophyllum</taxon>
    </lineage>
</organism>
<dbReference type="AlphaFoldDB" id="D8PQ12"/>
<protein>
    <recommendedName>
        <fullName evidence="3">Yeast cell wall synthesis Kre9/Knh1-like N-terminal domain-containing protein</fullName>
    </recommendedName>
</protein>
<dbReference type="RefSeq" id="XP_003036565.1">
    <property type="nucleotide sequence ID" value="XM_003036519.1"/>
</dbReference>
<dbReference type="EMBL" id="GL377302">
    <property type="protein sequence ID" value="EFJ01663.1"/>
    <property type="molecule type" value="Genomic_DNA"/>
</dbReference>
<feature type="compositionally biased region" description="Basic and acidic residues" evidence="2">
    <location>
        <begin position="233"/>
        <end position="247"/>
    </location>
</feature>
<name>D8PQ12_SCHCM</name>
<reference evidence="4 5" key="1">
    <citation type="journal article" date="2010" name="Nat. Biotechnol.">
        <title>Genome sequence of the model mushroom Schizophyllum commune.</title>
        <authorList>
            <person name="Ohm R.A."/>
            <person name="de Jong J.F."/>
            <person name="Lugones L.G."/>
            <person name="Aerts A."/>
            <person name="Kothe E."/>
            <person name="Stajich J.E."/>
            <person name="de Vries R.P."/>
            <person name="Record E."/>
            <person name="Levasseur A."/>
            <person name="Baker S.E."/>
            <person name="Bartholomew K.A."/>
            <person name="Coutinho P.M."/>
            <person name="Erdmann S."/>
            <person name="Fowler T.J."/>
            <person name="Gathman A.C."/>
            <person name="Lombard V."/>
            <person name="Henrissat B."/>
            <person name="Knabe N."/>
            <person name="Kuees U."/>
            <person name="Lilly W.W."/>
            <person name="Lindquist E."/>
            <person name="Lucas S."/>
            <person name="Magnuson J.K."/>
            <person name="Piumi F."/>
            <person name="Raudaskoski M."/>
            <person name="Salamov A."/>
            <person name="Schmutz J."/>
            <person name="Schwarze F.W.M.R."/>
            <person name="vanKuyk P.A."/>
            <person name="Horton J.S."/>
            <person name="Grigoriev I.V."/>
            <person name="Woesten H.A.B."/>
        </authorList>
    </citation>
    <scope>NUCLEOTIDE SEQUENCE [LARGE SCALE GENOMIC DNA]</scope>
    <source>
        <strain evidence="5">H4-8 / FGSC 9210</strain>
    </source>
</reference>
<sequence length="413" mass="44363">MPPARFYELRSTDASASFTNFTPTAPGPGDVFAAGGNCTIQWAVDQSGSWNNVTIDLMSGSNNNMSFVANVASGLDGTDASNTPFNWTCPEVDPYSDIYFYQFTNGEDKMDAKWTTRFTISSSSGEVDPPANPTQPDGSQIPWGVGHVSNSTSQASNATTQSVAAPEDDDYFNSLQASKKGSEHSGDKSSKEHDEEEEDSARRQKHSDDDSKSKHEKADSKSKSAEKDEEDDDRHSDEDAKHSEKASKKGSSSDSDNDDDDERHTKSSKADDKKHSDDDEGDEKHSGDDGDEEHSSGDDKHTTHKADDDDDEPETHSAKTKSTQQDNSDDEPSASSYSSAEADSGSRGRPAGAGQSPLTMSLPPSAKSGSVDTIVHSDSPYVASDRASNSAEVPSLPVTVLLFSYTLLFLVLL</sequence>
<dbReference type="Pfam" id="PF10342">
    <property type="entry name" value="Kre9_KNH"/>
    <property type="match status" value="1"/>
</dbReference>
<dbReference type="PANTHER" id="PTHR40633">
    <property type="entry name" value="MATRIX PROTEIN, PUTATIVE (AFU_ORTHOLOGUE AFUA_8G05410)-RELATED"/>
    <property type="match status" value="1"/>
</dbReference>
<dbReference type="eggNOG" id="ENOG502S3VZ">
    <property type="taxonomic scope" value="Eukaryota"/>
</dbReference>
<accession>D8PQ12</accession>
<dbReference type="OrthoDB" id="2432613at2759"/>
<feature type="compositionally biased region" description="Basic and acidic residues" evidence="2">
    <location>
        <begin position="180"/>
        <end position="193"/>
    </location>
</feature>
<keyword evidence="5" id="KW-1185">Reference proteome</keyword>
<feature type="domain" description="Yeast cell wall synthesis Kre9/Knh1-like N-terminal" evidence="3">
    <location>
        <begin position="26"/>
        <end position="120"/>
    </location>
</feature>
<dbReference type="InterPro" id="IPR018466">
    <property type="entry name" value="Kre9/Knh1-like_N"/>
</dbReference>
<dbReference type="GeneID" id="9585945"/>
<dbReference type="KEGG" id="scm:SCHCO_02677580"/>
<evidence type="ECO:0000259" key="3">
    <source>
        <dbReference type="Pfam" id="PF10342"/>
    </source>
</evidence>
<dbReference type="InterPro" id="IPR052982">
    <property type="entry name" value="SRP1/TIP1-like"/>
</dbReference>
<feature type="compositionally biased region" description="Basic and acidic residues" evidence="2">
    <location>
        <begin position="200"/>
        <end position="226"/>
    </location>
</feature>
<evidence type="ECO:0000256" key="1">
    <source>
        <dbReference type="ARBA" id="ARBA00022729"/>
    </source>
</evidence>
<dbReference type="PANTHER" id="PTHR40633:SF1">
    <property type="entry name" value="GPI ANCHORED SERINE-THREONINE RICH PROTEIN (AFU_ORTHOLOGUE AFUA_1G03630)"/>
    <property type="match status" value="1"/>
</dbReference>
<dbReference type="Proteomes" id="UP000007431">
    <property type="component" value="Unassembled WGS sequence"/>
</dbReference>
<feature type="region of interest" description="Disordered" evidence="2">
    <location>
        <begin position="121"/>
        <end position="373"/>
    </location>
</feature>
<proteinExistence type="predicted"/>
<dbReference type="VEuPathDB" id="FungiDB:SCHCODRAFT_02677580"/>
<dbReference type="HOGENOM" id="CLU_665909_0_0_1"/>
<evidence type="ECO:0000313" key="5">
    <source>
        <dbReference type="Proteomes" id="UP000007431"/>
    </source>
</evidence>
<evidence type="ECO:0000256" key="2">
    <source>
        <dbReference type="SAM" id="MobiDB-lite"/>
    </source>
</evidence>
<dbReference type="InParanoid" id="D8PQ12"/>
<feature type="compositionally biased region" description="Basic and acidic residues" evidence="2">
    <location>
        <begin position="262"/>
        <end position="307"/>
    </location>
</feature>
<dbReference type="OMA" id="FVANVAW"/>